<dbReference type="GO" id="GO:0006790">
    <property type="term" value="P:sulfur compound metabolic process"/>
    <property type="evidence" value="ECO:0007669"/>
    <property type="project" value="TreeGrafter"/>
</dbReference>
<dbReference type="AlphaFoldDB" id="A0A183AVL4"/>
<organism evidence="6">
    <name type="scientific">Echinostoma caproni</name>
    <dbReference type="NCBI Taxonomy" id="27848"/>
    <lineage>
        <taxon>Eukaryota</taxon>
        <taxon>Metazoa</taxon>
        <taxon>Spiralia</taxon>
        <taxon>Lophotrochozoa</taxon>
        <taxon>Platyhelminthes</taxon>
        <taxon>Trematoda</taxon>
        <taxon>Digenea</taxon>
        <taxon>Plagiorchiida</taxon>
        <taxon>Echinostomata</taxon>
        <taxon>Echinostomatoidea</taxon>
        <taxon>Echinostomatidae</taxon>
        <taxon>Echinostoma</taxon>
    </lineage>
</organism>
<evidence type="ECO:0000256" key="4">
    <source>
        <dbReference type="ARBA" id="ARBA00023002"/>
    </source>
</evidence>
<feature type="domain" description="Moybdenum cofactor oxidoreductase dimerisation" evidence="5">
    <location>
        <begin position="3"/>
        <end position="104"/>
    </location>
</feature>
<reference evidence="6" key="1">
    <citation type="submission" date="2016-06" db="UniProtKB">
        <authorList>
            <consortium name="WormBaseParasite"/>
        </authorList>
    </citation>
    <scope>IDENTIFICATION</scope>
</reference>
<evidence type="ECO:0000313" key="6">
    <source>
        <dbReference type="WBParaSite" id="ECPE_0001103301-mRNA-1"/>
    </source>
</evidence>
<dbReference type="Pfam" id="PF03404">
    <property type="entry name" value="Mo-co_dimer"/>
    <property type="match status" value="1"/>
</dbReference>
<sequence length="108" mass="11953">LSVRVSIDGGKTWHEAELQPVSPPAGIDPSELDEEDLAMAHRTSGQWAWTIWRADIPIPGDAAELEIVCCARDSANSTQPENSKAIMNVRGLLMNAWHRVRVHVKESE</sequence>
<comment type="cofactor">
    <cofactor evidence="1">
        <name>Mo-molybdopterin</name>
        <dbReference type="ChEBI" id="CHEBI:71302"/>
    </cofactor>
</comment>
<proteinExistence type="predicted"/>
<evidence type="ECO:0000256" key="3">
    <source>
        <dbReference type="ARBA" id="ARBA00022723"/>
    </source>
</evidence>
<evidence type="ECO:0000256" key="1">
    <source>
        <dbReference type="ARBA" id="ARBA00001924"/>
    </source>
</evidence>
<dbReference type="GO" id="GO:0005739">
    <property type="term" value="C:mitochondrion"/>
    <property type="evidence" value="ECO:0007669"/>
    <property type="project" value="TreeGrafter"/>
</dbReference>
<keyword evidence="3" id="KW-0479">Metal-binding</keyword>
<keyword evidence="2" id="KW-0500">Molybdenum</keyword>
<keyword evidence="4" id="KW-0560">Oxidoreductase</keyword>
<name>A0A183AVL4_9TREM</name>
<dbReference type="InterPro" id="IPR008335">
    <property type="entry name" value="Mopterin_OxRdtase_euk"/>
</dbReference>
<dbReference type="GO" id="GO:0043546">
    <property type="term" value="F:molybdopterin cofactor binding"/>
    <property type="evidence" value="ECO:0007669"/>
    <property type="project" value="TreeGrafter"/>
</dbReference>
<evidence type="ECO:0000256" key="2">
    <source>
        <dbReference type="ARBA" id="ARBA00022505"/>
    </source>
</evidence>
<dbReference type="GO" id="GO:0020037">
    <property type="term" value="F:heme binding"/>
    <property type="evidence" value="ECO:0007669"/>
    <property type="project" value="TreeGrafter"/>
</dbReference>
<accession>A0A183AVL4</accession>
<dbReference type="PRINTS" id="PR00407">
    <property type="entry name" value="EUMOPTERIN"/>
</dbReference>
<dbReference type="PANTHER" id="PTHR19372:SF7">
    <property type="entry name" value="SULFITE OXIDASE, MITOCHONDRIAL"/>
    <property type="match status" value="1"/>
</dbReference>
<dbReference type="SUPFAM" id="SSF81296">
    <property type="entry name" value="E set domains"/>
    <property type="match status" value="1"/>
</dbReference>
<dbReference type="PANTHER" id="PTHR19372">
    <property type="entry name" value="SULFITE REDUCTASE"/>
    <property type="match status" value="1"/>
</dbReference>
<evidence type="ECO:0000259" key="5">
    <source>
        <dbReference type="Pfam" id="PF03404"/>
    </source>
</evidence>
<dbReference type="GO" id="GO:0008482">
    <property type="term" value="F:sulfite oxidase activity"/>
    <property type="evidence" value="ECO:0007669"/>
    <property type="project" value="TreeGrafter"/>
</dbReference>
<dbReference type="GO" id="GO:0030151">
    <property type="term" value="F:molybdenum ion binding"/>
    <property type="evidence" value="ECO:0007669"/>
    <property type="project" value="InterPro"/>
</dbReference>
<dbReference type="InterPro" id="IPR005066">
    <property type="entry name" value="MoCF_OxRdtse_dimer"/>
</dbReference>
<protein>
    <submittedName>
        <fullName evidence="6">Mo-co_dimer domain-containing protein</fullName>
    </submittedName>
</protein>
<dbReference type="InterPro" id="IPR014756">
    <property type="entry name" value="Ig_E-set"/>
</dbReference>
<dbReference type="WBParaSite" id="ECPE_0001103301-mRNA-1">
    <property type="protein sequence ID" value="ECPE_0001103301-mRNA-1"/>
    <property type="gene ID" value="ECPE_0001103301"/>
</dbReference>
<dbReference type="Gene3D" id="2.60.40.650">
    <property type="match status" value="1"/>
</dbReference>